<proteinExistence type="predicted"/>
<dbReference type="AlphaFoldDB" id="A0A8D9BTM7"/>
<sequence length="115" mass="13173">MDFPKPVHFCLRLFRKAIEQFSLNFIRFVTPILAPKNYPELAFKHLLFTHIPRLYEPGTLSSHSSQPSCPILPSALFLIPPGIPYHGKCTDNSTHVSPLLLNERKTNMAESFPIW</sequence>
<accession>A0A8D9BTM7</accession>
<reference evidence="1" key="1">
    <citation type="submission" date="2021-05" db="EMBL/GenBank/DDBJ databases">
        <authorList>
            <person name="Alioto T."/>
            <person name="Alioto T."/>
            <person name="Gomez Garrido J."/>
        </authorList>
    </citation>
    <scope>NUCLEOTIDE SEQUENCE</scope>
</reference>
<dbReference type="EMBL" id="HBUF01661957">
    <property type="protein sequence ID" value="CAG6788852.1"/>
    <property type="molecule type" value="Transcribed_RNA"/>
</dbReference>
<dbReference type="EMBL" id="HBUF01661956">
    <property type="protein sequence ID" value="CAG6788851.1"/>
    <property type="molecule type" value="Transcribed_RNA"/>
</dbReference>
<organism evidence="1">
    <name type="scientific">Cacopsylla melanoneura</name>
    <dbReference type="NCBI Taxonomy" id="428564"/>
    <lineage>
        <taxon>Eukaryota</taxon>
        <taxon>Metazoa</taxon>
        <taxon>Ecdysozoa</taxon>
        <taxon>Arthropoda</taxon>
        <taxon>Hexapoda</taxon>
        <taxon>Insecta</taxon>
        <taxon>Pterygota</taxon>
        <taxon>Neoptera</taxon>
        <taxon>Paraneoptera</taxon>
        <taxon>Hemiptera</taxon>
        <taxon>Sternorrhyncha</taxon>
        <taxon>Psylloidea</taxon>
        <taxon>Psyllidae</taxon>
        <taxon>Psyllinae</taxon>
        <taxon>Cacopsylla</taxon>
    </lineage>
</organism>
<protein>
    <submittedName>
        <fullName evidence="1">Uncharacterized protein</fullName>
    </submittedName>
</protein>
<evidence type="ECO:0000313" key="1">
    <source>
        <dbReference type="EMBL" id="CAG6788852.1"/>
    </source>
</evidence>
<name>A0A8D9BTM7_9HEMI</name>